<gene>
    <name evidence="1" type="ORF">NHX12_027412</name>
</gene>
<keyword evidence="2" id="KW-1185">Reference proteome</keyword>
<name>A0A9Q0IP75_9TELE</name>
<reference evidence="1" key="1">
    <citation type="submission" date="2022-07" db="EMBL/GenBank/DDBJ databases">
        <title>Chromosome-level genome of Muraenolepis orangiensis.</title>
        <authorList>
            <person name="Kim J."/>
        </authorList>
    </citation>
    <scope>NUCLEOTIDE SEQUENCE</scope>
    <source>
        <strain evidence="1">KU_S4_2022</strain>
        <tissue evidence="1">Muscle</tissue>
    </source>
</reference>
<dbReference type="AlphaFoldDB" id="A0A9Q0IP75"/>
<accession>A0A9Q0IP75</accession>
<evidence type="ECO:0000313" key="1">
    <source>
        <dbReference type="EMBL" id="KAJ3605365.1"/>
    </source>
</evidence>
<dbReference type="PANTHER" id="PTHR45913:SF9">
    <property type="entry name" value="GENERAL TRANSCRIPTION FACTOR II-I REPEAT DOMAIN-CONTAINING PROTEIN 2-LIKE-RELATED"/>
    <property type="match status" value="1"/>
</dbReference>
<proteinExistence type="predicted"/>
<dbReference type="EMBL" id="JANIIK010000043">
    <property type="protein sequence ID" value="KAJ3605365.1"/>
    <property type="molecule type" value="Genomic_DNA"/>
</dbReference>
<protein>
    <submittedName>
        <fullName evidence="1">Uncharacterized protein</fullName>
    </submittedName>
</protein>
<dbReference type="PANTHER" id="PTHR45913">
    <property type="entry name" value="EPM2A-INTERACTING PROTEIN 1"/>
    <property type="match status" value="1"/>
</dbReference>
<dbReference type="Proteomes" id="UP001148018">
    <property type="component" value="Unassembled WGS sequence"/>
</dbReference>
<dbReference type="OrthoDB" id="10061052at2759"/>
<comment type="caution">
    <text evidence="1">The sequence shown here is derived from an EMBL/GenBank/DDBJ whole genome shotgun (WGS) entry which is preliminary data.</text>
</comment>
<organism evidence="1 2">
    <name type="scientific">Muraenolepis orangiensis</name>
    <name type="common">Patagonian moray cod</name>
    <dbReference type="NCBI Taxonomy" id="630683"/>
    <lineage>
        <taxon>Eukaryota</taxon>
        <taxon>Metazoa</taxon>
        <taxon>Chordata</taxon>
        <taxon>Craniata</taxon>
        <taxon>Vertebrata</taxon>
        <taxon>Euteleostomi</taxon>
        <taxon>Actinopterygii</taxon>
        <taxon>Neopterygii</taxon>
        <taxon>Teleostei</taxon>
        <taxon>Neoteleostei</taxon>
        <taxon>Acanthomorphata</taxon>
        <taxon>Zeiogadaria</taxon>
        <taxon>Gadariae</taxon>
        <taxon>Gadiformes</taxon>
        <taxon>Muraenolepidoidei</taxon>
        <taxon>Muraenolepididae</taxon>
        <taxon>Muraenolepis</taxon>
    </lineage>
</organism>
<sequence length="216" mass="24455">MHRERCGAQGIQHQSHYTYILYIIHYSTRHAEKYAKHQGDEREDRVATLKTCLLRQHVFFKKASKESEAAVEASYVVSEMIAKAGKPFKDGEFIKKCMLQAASIVCPVNEGQLSNISLSANTVAECVSDLSGNIYHQLREKAKHFHAYSVALGESTDITETAQLAMYVRGVDHNFEVMEELLTVIPMHGQTTAQEIFRQLVMPLRMPVYHGRGLLE</sequence>
<evidence type="ECO:0000313" key="2">
    <source>
        <dbReference type="Proteomes" id="UP001148018"/>
    </source>
</evidence>